<proteinExistence type="predicted"/>
<reference evidence="2 3" key="1">
    <citation type="submission" date="2019-11" db="EMBL/GenBank/DDBJ databases">
        <title>Nocardia sp. nov. CT2-14 isolated from soil.</title>
        <authorList>
            <person name="Kanchanasin P."/>
            <person name="Tanasupawat S."/>
            <person name="Yuki M."/>
            <person name="Kudo T."/>
        </authorList>
    </citation>
    <scope>NUCLEOTIDE SEQUENCE [LARGE SCALE GENOMIC DNA]</scope>
    <source>
        <strain evidence="2 3">CT2-14</strain>
    </source>
</reference>
<protein>
    <submittedName>
        <fullName evidence="2">Uncharacterized protein</fullName>
    </submittedName>
</protein>
<dbReference type="EMBL" id="WMBB01000008">
    <property type="protein sequence ID" value="MTE14913.1"/>
    <property type="molecule type" value="Genomic_DNA"/>
</dbReference>
<feature type="region of interest" description="Disordered" evidence="1">
    <location>
        <begin position="44"/>
        <end position="69"/>
    </location>
</feature>
<name>A0A6I3KVR6_9NOCA</name>
<evidence type="ECO:0000256" key="1">
    <source>
        <dbReference type="SAM" id="MobiDB-lite"/>
    </source>
</evidence>
<dbReference type="Proteomes" id="UP000432464">
    <property type="component" value="Unassembled WGS sequence"/>
</dbReference>
<evidence type="ECO:0000313" key="3">
    <source>
        <dbReference type="Proteomes" id="UP000432464"/>
    </source>
</evidence>
<evidence type="ECO:0000313" key="2">
    <source>
        <dbReference type="EMBL" id="MTE14913.1"/>
    </source>
</evidence>
<dbReference type="AlphaFoldDB" id="A0A6I3KVR6"/>
<sequence>MNNPTGSSAHRLLGEILTRYGSLEAFSAHLHALLDAPTVVLPIPVSAPPTRGRHRRRELPTTGPRAPWPDTARAVHALRDGVTLRGISGPAASSAC</sequence>
<organism evidence="2 3">
    <name type="scientific">Nocardia aurantiaca</name>
    <dbReference type="NCBI Taxonomy" id="2675850"/>
    <lineage>
        <taxon>Bacteria</taxon>
        <taxon>Bacillati</taxon>
        <taxon>Actinomycetota</taxon>
        <taxon>Actinomycetes</taxon>
        <taxon>Mycobacteriales</taxon>
        <taxon>Nocardiaceae</taxon>
        <taxon>Nocardia</taxon>
    </lineage>
</organism>
<gene>
    <name evidence="2" type="ORF">GLP40_19330</name>
</gene>
<accession>A0A6I3KVR6</accession>
<comment type="caution">
    <text evidence="2">The sequence shown here is derived from an EMBL/GenBank/DDBJ whole genome shotgun (WGS) entry which is preliminary data.</text>
</comment>
<dbReference type="RefSeq" id="WP_154789306.1">
    <property type="nucleotide sequence ID" value="NZ_WMBB01000008.1"/>
</dbReference>
<keyword evidence="3" id="KW-1185">Reference proteome</keyword>